<accession>A0A830EGA0</accession>
<dbReference type="GO" id="GO:0016020">
    <property type="term" value="C:membrane"/>
    <property type="evidence" value="ECO:0007669"/>
    <property type="project" value="UniProtKB-SubCell"/>
</dbReference>
<reference evidence="11" key="3">
    <citation type="submission" date="2022-09" db="EMBL/GenBank/DDBJ databases">
        <title>Complete genome sequence of Vulcanisaeta souniana.</title>
        <authorList>
            <person name="Kato S."/>
            <person name="Itoh T."/>
            <person name="Ohkuma M."/>
        </authorList>
    </citation>
    <scope>NUCLEOTIDE SEQUENCE [LARGE SCALE GENOMIC DNA]</scope>
    <source>
        <strain evidence="11">JCM 11219</strain>
    </source>
</reference>
<feature type="transmembrane region" description="Helical" evidence="6">
    <location>
        <begin position="425"/>
        <end position="446"/>
    </location>
</feature>
<evidence type="ECO:0000256" key="1">
    <source>
        <dbReference type="ARBA" id="ARBA00004141"/>
    </source>
</evidence>
<keyword evidence="4 6" id="KW-1133">Transmembrane helix</keyword>
<evidence type="ECO:0000313" key="11">
    <source>
        <dbReference type="Proteomes" id="UP001060771"/>
    </source>
</evidence>
<feature type="transmembrane region" description="Helical" evidence="6">
    <location>
        <begin position="95"/>
        <end position="113"/>
    </location>
</feature>
<reference evidence="9" key="2">
    <citation type="submission" date="2020-09" db="EMBL/GenBank/DDBJ databases">
        <authorList>
            <person name="Sun Q."/>
            <person name="Ohkuma M."/>
        </authorList>
    </citation>
    <scope>NUCLEOTIDE SEQUENCE</scope>
    <source>
        <strain evidence="9">JCM 11219</strain>
    </source>
</reference>
<dbReference type="PROSITE" id="PS00217">
    <property type="entry name" value="SUGAR_TRANSPORT_2"/>
    <property type="match status" value="1"/>
</dbReference>
<feature type="transmembrane region" description="Helical" evidence="6">
    <location>
        <begin position="185"/>
        <end position="204"/>
    </location>
</feature>
<dbReference type="GO" id="GO:0005351">
    <property type="term" value="F:carbohydrate:proton symporter activity"/>
    <property type="evidence" value="ECO:0007669"/>
    <property type="project" value="TreeGrafter"/>
</dbReference>
<feature type="transmembrane region" description="Helical" evidence="6">
    <location>
        <begin position="399"/>
        <end position="419"/>
    </location>
</feature>
<dbReference type="GeneID" id="76205647"/>
<dbReference type="AlphaFoldDB" id="A0A830EGA0"/>
<evidence type="ECO:0000256" key="4">
    <source>
        <dbReference type="ARBA" id="ARBA00022989"/>
    </source>
</evidence>
<dbReference type="InterPro" id="IPR050360">
    <property type="entry name" value="MFS_Sugar_Transporters"/>
</dbReference>
<dbReference type="EMBL" id="BMNM01000006">
    <property type="protein sequence ID" value="GGI79915.1"/>
    <property type="molecule type" value="Genomic_DNA"/>
</dbReference>
<evidence type="ECO:0000256" key="5">
    <source>
        <dbReference type="ARBA" id="ARBA00023136"/>
    </source>
</evidence>
<dbReference type="InterPro" id="IPR036259">
    <property type="entry name" value="MFS_trans_sf"/>
</dbReference>
<dbReference type="EMBL" id="AP026830">
    <property type="protein sequence ID" value="BDR91002.1"/>
    <property type="molecule type" value="Genomic_DNA"/>
</dbReference>
<dbReference type="Pfam" id="PF00083">
    <property type="entry name" value="Sugar_tr"/>
    <property type="match status" value="1"/>
</dbReference>
<dbReference type="PANTHER" id="PTHR48022">
    <property type="entry name" value="PLASTIDIC GLUCOSE TRANSPORTER 4"/>
    <property type="match status" value="1"/>
</dbReference>
<name>A0A830EGA0_9CREN</name>
<evidence type="ECO:0000256" key="6">
    <source>
        <dbReference type="SAM" id="Phobius"/>
    </source>
</evidence>
<reference evidence="9" key="1">
    <citation type="journal article" date="2014" name="Int. J. Syst. Evol. Microbiol.">
        <title>Complete genome sequence of Corynebacterium casei LMG S-19264T (=DSM 44701T), isolated from a smear-ripened cheese.</title>
        <authorList>
            <consortium name="US DOE Joint Genome Institute (JGI-PGF)"/>
            <person name="Walter F."/>
            <person name="Albersmeier A."/>
            <person name="Kalinowski J."/>
            <person name="Ruckert C."/>
        </authorList>
    </citation>
    <scope>NUCLEOTIDE SEQUENCE</scope>
    <source>
        <strain evidence="9">JCM 11219</strain>
    </source>
</reference>
<feature type="transmembrane region" description="Helical" evidence="6">
    <location>
        <begin position="327"/>
        <end position="344"/>
    </location>
</feature>
<dbReference type="Proteomes" id="UP001060771">
    <property type="component" value="Chromosome"/>
</dbReference>
<dbReference type="InterPro" id="IPR005829">
    <property type="entry name" value="Sugar_transporter_CS"/>
</dbReference>
<dbReference type="InterPro" id="IPR020846">
    <property type="entry name" value="MFS_dom"/>
</dbReference>
<dbReference type="Proteomes" id="UP000657075">
    <property type="component" value="Unassembled WGS sequence"/>
</dbReference>
<organism evidence="9 10">
    <name type="scientific">Vulcanisaeta souniana JCM 11219</name>
    <dbReference type="NCBI Taxonomy" id="1293586"/>
    <lineage>
        <taxon>Archaea</taxon>
        <taxon>Thermoproteota</taxon>
        <taxon>Thermoprotei</taxon>
        <taxon>Thermoproteales</taxon>
        <taxon>Thermoproteaceae</taxon>
        <taxon>Vulcanisaeta</taxon>
    </lineage>
</organism>
<comment type="similarity">
    <text evidence="2">Belongs to the major facilitator superfamily. Sugar transporter (TC 2.A.1.1) family.</text>
</comment>
<evidence type="ECO:0000313" key="8">
    <source>
        <dbReference type="EMBL" id="BDR91002.1"/>
    </source>
</evidence>
<evidence type="ECO:0000313" key="9">
    <source>
        <dbReference type="EMBL" id="GGI79915.1"/>
    </source>
</evidence>
<dbReference type="SUPFAM" id="SSF103473">
    <property type="entry name" value="MFS general substrate transporter"/>
    <property type="match status" value="1"/>
</dbReference>
<reference evidence="8" key="4">
    <citation type="journal article" date="2023" name="Microbiol. Resour. Announc.">
        <title>Complete Genome Sequence of Vulcanisaeta souniana Strain IC-059, a Hyperthermophilic Archaeon Isolated from Hot Spring Water in Japan.</title>
        <authorList>
            <person name="Kato S."/>
            <person name="Itoh T."/>
            <person name="Wu L."/>
            <person name="Ma J."/>
            <person name="Ohkuma M."/>
        </authorList>
    </citation>
    <scope>NUCLEOTIDE SEQUENCE</scope>
    <source>
        <strain evidence="8">JCM 11219</strain>
    </source>
</reference>
<evidence type="ECO:0000259" key="7">
    <source>
        <dbReference type="PROSITE" id="PS50850"/>
    </source>
</evidence>
<keyword evidence="3 6" id="KW-0812">Transmembrane</keyword>
<comment type="subcellular location">
    <subcellularLocation>
        <location evidence="1">Membrane</location>
        <topology evidence="1">Multi-pass membrane protein</topology>
    </subcellularLocation>
</comment>
<dbReference type="InterPro" id="IPR005828">
    <property type="entry name" value="MFS_sugar_transport-like"/>
</dbReference>
<protein>
    <submittedName>
        <fullName evidence="9">MFS transporter</fullName>
    </submittedName>
</protein>
<feature type="transmembrane region" description="Helical" evidence="6">
    <location>
        <begin position="153"/>
        <end position="179"/>
    </location>
</feature>
<dbReference type="OrthoDB" id="117970at2157"/>
<feature type="transmembrane region" description="Helical" evidence="6">
    <location>
        <begin position="67"/>
        <end position="88"/>
    </location>
</feature>
<dbReference type="PROSITE" id="PS50850">
    <property type="entry name" value="MFS"/>
    <property type="match status" value="1"/>
</dbReference>
<feature type="transmembrane region" description="Helical" evidence="6">
    <location>
        <begin position="119"/>
        <end position="141"/>
    </location>
</feature>
<gene>
    <name evidence="9" type="ORF">GCM10007112_16100</name>
    <name evidence="8" type="ORF">Vsou_00950</name>
</gene>
<feature type="transmembrane region" description="Helical" evidence="6">
    <location>
        <begin position="350"/>
        <end position="367"/>
    </location>
</feature>
<dbReference type="PANTHER" id="PTHR48022:SF2">
    <property type="entry name" value="PLASTIDIC GLUCOSE TRANSPORTER 4"/>
    <property type="match status" value="1"/>
</dbReference>
<keyword evidence="11" id="KW-1185">Reference proteome</keyword>
<evidence type="ECO:0000256" key="3">
    <source>
        <dbReference type="ARBA" id="ARBA00022692"/>
    </source>
</evidence>
<evidence type="ECO:0000256" key="2">
    <source>
        <dbReference type="ARBA" id="ARBA00010992"/>
    </source>
</evidence>
<proteinExistence type="inferred from homology"/>
<dbReference type="RefSeq" id="WP_188603478.1">
    <property type="nucleotide sequence ID" value="NZ_AP026830.1"/>
</dbReference>
<feature type="domain" description="Major facilitator superfamily (MFS) profile" evidence="7">
    <location>
        <begin position="23"/>
        <end position="450"/>
    </location>
</feature>
<feature type="transmembrane region" description="Helical" evidence="6">
    <location>
        <begin position="295"/>
        <end position="315"/>
    </location>
</feature>
<sequence length="465" mass="50794">MSTGNNPFKLLDDISMRSFHLKYMLVAAMGTFTDGYDLSTLGVVLPYVLMSYGISSLKSPAGVFWSIWLNALPVFGFFMGAPLFGYLSKLGRKTFYGWDALLMAVGAALQPFMPNLILLGAARFIMGIGLGADYVLSPTIIAEVSNARDRGKLLALGFGGFWNFGAAAAAITVLIMLIAGFNPGLIWRVALGIGAVWPAGVVYLRRRFPETPRYSAIIARNLEEFRRFVMAILGTHHNIQEGTLSHEEIEEIMLFRKYLKYIALGALLWLIFDIPAYGLNFFVSYIAQSIKMTPVYLQLLGTAFTLPGIALAWLLLDRWGRRNAQGYGFLLTGLTFLIFSYFVYTYSRSPNAAALLFLPTIISFGLAKTWMQMGPGSVVAVGAHGVEFSPTKIRGIGQAINVIGGRTGVLITTFVFPTLFVASSYTAYIFLGLVSVIGAVLTFTLIPETKGLGLEEISLKLSGDS</sequence>
<evidence type="ECO:0000313" key="10">
    <source>
        <dbReference type="Proteomes" id="UP000657075"/>
    </source>
</evidence>
<feature type="transmembrane region" description="Helical" evidence="6">
    <location>
        <begin position="21"/>
        <end position="47"/>
    </location>
</feature>
<feature type="transmembrane region" description="Helical" evidence="6">
    <location>
        <begin position="261"/>
        <end position="283"/>
    </location>
</feature>
<keyword evidence="5 6" id="KW-0472">Membrane</keyword>
<dbReference type="Gene3D" id="1.20.1250.20">
    <property type="entry name" value="MFS general substrate transporter like domains"/>
    <property type="match status" value="1"/>
</dbReference>